<dbReference type="Proteomes" id="UP000516660">
    <property type="component" value="Chromosome"/>
</dbReference>
<protein>
    <submittedName>
        <fullName evidence="2">DUF998 domain-containing protein</fullName>
    </submittedName>
</protein>
<dbReference type="KEGG" id="czh:H9X71_01605"/>
<keyword evidence="3" id="KW-1185">Reference proteome</keyword>
<dbReference type="RefSeq" id="WP_191148020.1">
    <property type="nucleotide sequence ID" value="NZ_CP061274.1"/>
</dbReference>
<feature type="transmembrane region" description="Helical" evidence="1">
    <location>
        <begin position="194"/>
        <end position="211"/>
    </location>
</feature>
<accession>A0A7L7Z367</accession>
<feature type="transmembrane region" description="Helical" evidence="1">
    <location>
        <begin position="127"/>
        <end position="147"/>
    </location>
</feature>
<gene>
    <name evidence="2" type="ORF">H9X71_01605</name>
</gene>
<dbReference type="AlphaFoldDB" id="A0A7L7Z367"/>
<dbReference type="InterPro" id="IPR009339">
    <property type="entry name" value="DUF998"/>
</dbReference>
<evidence type="ECO:0000256" key="1">
    <source>
        <dbReference type="SAM" id="Phobius"/>
    </source>
</evidence>
<feature type="transmembrane region" description="Helical" evidence="1">
    <location>
        <begin position="102"/>
        <end position="121"/>
    </location>
</feature>
<proteinExistence type="predicted"/>
<organism evidence="2 3">
    <name type="scientific">Clavibacter zhangzhiyongii</name>
    <dbReference type="NCBI Taxonomy" id="2768071"/>
    <lineage>
        <taxon>Bacteria</taxon>
        <taxon>Bacillati</taxon>
        <taxon>Actinomycetota</taxon>
        <taxon>Actinomycetes</taxon>
        <taxon>Micrococcales</taxon>
        <taxon>Microbacteriaceae</taxon>
        <taxon>Clavibacter</taxon>
    </lineage>
</organism>
<sequence>MTRIRWGATLWVLGLVAFPAQIVAAAMWPRTYSWRTNFISDLGVTACEMFDVGTRVERYICSPAHALANGSTIVNGLLLTAGAVLLWSAWPRRRTGRLAMALLMVGGLLVALVGFLPWDVYPEHHDAVALAQAAAQWVGMIVLVFALRGAGAFRGAAVLTAVSVVVSISGFVLFIDAIDGGPSFVLGLGITERIAFDTLAVWGAVMGVIVLKSPPAARANSLSVSGKHLSAIADAHRARPR</sequence>
<evidence type="ECO:0000313" key="2">
    <source>
        <dbReference type="EMBL" id="QOD44085.1"/>
    </source>
</evidence>
<name>A0A7L7Z367_9MICO</name>
<feature type="transmembrane region" description="Helical" evidence="1">
    <location>
        <begin position="156"/>
        <end position="174"/>
    </location>
</feature>
<keyword evidence="1" id="KW-0472">Membrane</keyword>
<dbReference type="EMBL" id="CP061274">
    <property type="protein sequence ID" value="QOD44085.1"/>
    <property type="molecule type" value="Genomic_DNA"/>
</dbReference>
<keyword evidence="1" id="KW-0812">Transmembrane</keyword>
<feature type="transmembrane region" description="Helical" evidence="1">
    <location>
        <begin position="72"/>
        <end position="90"/>
    </location>
</feature>
<evidence type="ECO:0000313" key="3">
    <source>
        <dbReference type="Proteomes" id="UP000516660"/>
    </source>
</evidence>
<keyword evidence="1" id="KW-1133">Transmembrane helix</keyword>
<dbReference type="Pfam" id="PF06197">
    <property type="entry name" value="DUF998"/>
    <property type="match status" value="1"/>
</dbReference>
<reference evidence="2 3" key="1">
    <citation type="submission" date="2020-08" db="EMBL/GenBank/DDBJ databases">
        <title>Description of Clavibacter zhangzhiyonge sp. nov., a phytopathogenic actinobacterium isolated from barley seeds, causing leaf brown spot and decline.</title>
        <authorList>
            <person name="Tian Q."/>
            <person name="Chuan J."/>
            <person name="Zhao W."/>
            <person name="Li X."/>
        </authorList>
    </citation>
    <scope>NUCLEOTIDE SEQUENCE [LARGE SCALE GENOMIC DNA]</scope>
    <source>
        <strain evidence="2 3">DM1</strain>
    </source>
</reference>